<feature type="binding site" evidence="12">
    <location>
        <position position="255"/>
    </location>
    <ligand>
        <name>substrate</name>
    </ligand>
</feature>
<comment type="cofactor">
    <cofactor evidence="2 13">
        <name>Mg(2+)</name>
        <dbReference type="ChEBI" id="CHEBI:18420"/>
    </cofactor>
</comment>
<feature type="binding site" evidence="13">
    <location>
        <position position="216"/>
    </location>
    <ligand>
        <name>Ca(2+)</name>
        <dbReference type="ChEBI" id="CHEBI:29108"/>
    </ligand>
</feature>
<evidence type="ECO:0000256" key="11">
    <source>
        <dbReference type="PIRSR" id="PIRSR605959-1"/>
    </source>
</evidence>
<evidence type="ECO:0000256" key="12">
    <source>
        <dbReference type="PIRSR" id="PIRSR605959-2"/>
    </source>
</evidence>
<keyword evidence="8 13" id="KW-0460">Magnesium</keyword>
<dbReference type="Pfam" id="PF09298">
    <property type="entry name" value="FAA_hydrolase_N"/>
    <property type="match status" value="1"/>
</dbReference>
<dbReference type="GO" id="GO:0006572">
    <property type="term" value="P:L-tyrosine catabolic process"/>
    <property type="evidence" value="ECO:0007669"/>
    <property type="project" value="UniProtKB-KW"/>
</dbReference>
<evidence type="ECO:0000256" key="9">
    <source>
        <dbReference type="ARBA" id="ARBA00022878"/>
    </source>
</evidence>
<dbReference type="InterPro" id="IPR015377">
    <property type="entry name" value="Fumarylacetoacetase_N"/>
</dbReference>
<evidence type="ECO:0000256" key="2">
    <source>
        <dbReference type="ARBA" id="ARBA00001946"/>
    </source>
</evidence>
<dbReference type="PANTHER" id="PTHR43069:SF2">
    <property type="entry name" value="FUMARYLACETOACETASE"/>
    <property type="match status" value="1"/>
</dbReference>
<reference evidence="16 17" key="1">
    <citation type="submission" date="2018-10" db="EMBL/GenBank/DDBJ databases">
        <title>Robbsia sp. DHC34, isolated from soil.</title>
        <authorList>
            <person name="Gao Z.-H."/>
            <person name="Qiu L.-H."/>
        </authorList>
    </citation>
    <scope>NUCLEOTIDE SEQUENCE [LARGE SCALE GENOMIC DNA]</scope>
    <source>
        <strain evidence="16 17">DHC34</strain>
    </source>
</reference>
<dbReference type="Proteomes" id="UP000270342">
    <property type="component" value="Unassembled WGS sequence"/>
</dbReference>
<feature type="domain" description="Fumarylacetoacetase N-terminal" evidence="15">
    <location>
        <begin position="30"/>
        <end position="134"/>
    </location>
</feature>
<evidence type="ECO:0000313" key="17">
    <source>
        <dbReference type="Proteomes" id="UP000270342"/>
    </source>
</evidence>
<dbReference type="AlphaFoldDB" id="A0A494Y0E6"/>
<dbReference type="PANTHER" id="PTHR43069">
    <property type="entry name" value="FUMARYLACETOACETASE"/>
    <property type="match status" value="1"/>
</dbReference>
<feature type="binding site" evidence="13">
    <location>
        <position position="248"/>
    </location>
    <ligand>
        <name>Mg(2+)</name>
        <dbReference type="ChEBI" id="CHEBI:18420"/>
    </ligand>
</feature>
<keyword evidence="7 13" id="KW-0106">Calcium</keyword>
<keyword evidence="5 13" id="KW-0479">Metal-binding</keyword>
<dbReference type="GO" id="GO:1902000">
    <property type="term" value="P:homogentisate catabolic process"/>
    <property type="evidence" value="ECO:0007669"/>
    <property type="project" value="TreeGrafter"/>
</dbReference>
<dbReference type="Gene3D" id="2.30.30.230">
    <property type="entry name" value="Fumarylacetoacetase, N-terminal domain"/>
    <property type="match status" value="1"/>
</dbReference>
<dbReference type="EMBL" id="RBZU01000004">
    <property type="protein sequence ID" value="RKP55719.1"/>
    <property type="molecule type" value="Genomic_DNA"/>
</dbReference>
<sequence length="458" mass="49942">MIYRLNETHDVRLRSWVESANAHGTDFPIQNLPYGVFRRRGSIEDFRIGVAIGAQILDLRKAYAAGVFDDADNLTLAAIEACRSATLNALMALGSEAWQALRLALSRLLRDTSPAQVHLRQALLPQDEAEYTLPMTIGDYTDFYTSIHHATAVGKLFRPDAPLLPNYKWVPIGYHGRVSSIGVSGQQFRRPLGQTKSPERETPVWGPSKRLDFELEVGIVIGTGNALGEPVSIDDAESRIFGLCLLNDWSARDVQAWEYQPLGPFLAKNFATTVSPWIVTLDALTPYRVPFERPESDPAPLPYLDSPSVRSAGSIDVDLEVLIETARMQAENHGPERLARSNFRHSYWTAGQLVTHHTAGGCNLREGDLLGSGTQSGPQPNEAGSLLELTSGGRKPIVLANGEQRVFIEDGDTIVLRAWAEKAGFARIGFGEARGTVLAATHDASTSSTASAAAESKT</sequence>
<keyword evidence="17" id="KW-1185">Reference proteome</keyword>
<comment type="cofactor">
    <cofactor evidence="1 13">
        <name>Ca(2+)</name>
        <dbReference type="ChEBI" id="CHEBI:29108"/>
    </cofactor>
</comment>
<dbReference type="GO" id="GO:0006559">
    <property type="term" value="P:L-phenylalanine catabolic process"/>
    <property type="evidence" value="ECO:0007669"/>
    <property type="project" value="UniProtKB-UniPathway"/>
</dbReference>
<feature type="binding site" evidence="12">
    <location>
        <position position="374"/>
    </location>
    <ligand>
        <name>substrate</name>
    </ligand>
</feature>
<dbReference type="GO" id="GO:0046872">
    <property type="term" value="F:metal ion binding"/>
    <property type="evidence" value="ECO:0007669"/>
    <property type="project" value="UniProtKB-KW"/>
</dbReference>
<feature type="binding site" evidence="12">
    <location>
        <position position="144"/>
    </location>
    <ligand>
        <name>substrate</name>
    </ligand>
</feature>
<dbReference type="EC" id="3.7.1.2" evidence="4"/>
<evidence type="ECO:0000259" key="15">
    <source>
        <dbReference type="Pfam" id="PF09298"/>
    </source>
</evidence>
<dbReference type="OrthoDB" id="3766879at2"/>
<feature type="binding site" evidence="12">
    <location>
        <position position="259"/>
    </location>
    <ligand>
        <name>substrate</name>
    </ligand>
</feature>
<evidence type="ECO:0000256" key="8">
    <source>
        <dbReference type="ARBA" id="ARBA00022842"/>
    </source>
</evidence>
<organism evidence="16 17">
    <name type="scientific">Pararobbsia silviterrae</name>
    <dbReference type="NCBI Taxonomy" id="1792498"/>
    <lineage>
        <taxon>Bacteria</taxon>
        <taxon>Pseudomonadati</taxon>
        <taxon>Pseudomonadota</taxon>
        <taxon>Betaproteobacteria</taxon>
        <taxon>Burkholderiales</taxon>
        <taxon>Burkholderiaceae</taxon>
        <taxon>Pararobbsia</taxon>
    </lineage>
</organism>
<evidence type="ECO:0000256" key="1">
    <source>
        <dbReference type="ARBA" id="ARBA00001913"/>
    </source>
</evidence>
<dbReference type="InterPro" id="IPR005959">
    <property type="entry name" value="Fumarylacetoacetase"/>
</dbReference>
<dbReference type="InterPro" id="IPR036663">
    <property type="entry name" value="Fumarylacetoacetase_C_sf"/>
</dbReference>
<evidence type="ECO:0000259" key="14">
    <source>
        <dbReference type="Pfam" id="PF01557"/>
    </source>
</evidence>
<dbReference type="SUPFAM" id="SSF63433">
    <property type="entry name" value="Fumarylacetoacetate hydrolase, FAH, N-terminal domain"/>
    <property type="match status" value="1"/>
</dbReference>
<evidence type="ECO:0000313" key="16">
    <source>
        <dbReference type="EMBL" id="RKP55719.1"/>
    </source>
</evidence>
<evidence type="ECO:0000256" key="13">
    <source>
        <dbReference type="PIRSR" id="PIRSR605959-3"/>
    </source>
</evidence>
<feature type="binding site" evidence="13">
    <location>
        <position position="272"/>
    </location>
    <ligand>
        <name>Mg(2+)</name>
        <dbReference type="ChEBI" id="CHEBI:18420"/>
    </ligand>
</feature>
<feature type="binding site" evidence="13">
    <location>
        <position position="142"/>
    </location>
    <ligand>
        <name>Ca(2+)</name>
        <dbReference type="ChEBI" id="CHEBI:29108"/>
    </ligand>
</feature>
<comment type="caution">
    <text evidence="16">The sequence shown here is derived from an EMBL/GenBank/DDBJ whole genome shotgun (WGS) entry which is preliminary data.</text>
</comment>
<evidence type="ECO:0000256" key="10">
    <source>
        <dbReference type="ARBA" id="ARBA00023232"/>
    </source>
</evidence>
<keyword evidence="10" id="KW-0585">Phenylalanine catabolism</keyword>
<feature type="binding site" evidence="12">
    <location>
        <position position="158"/>
    </location>
    <ligand>
        <name>substrate</name>
    </ligand>
</feature>
<evidence type="ECO:0000256" key="7">
    <source>
        <dbReference type="ARBA" id="ARBA00022837"/>
    </source>
</evidence>
<feature type="binding site" evidence="13">
    <location>
        <position position="214"/>
    </location>
    <ligand>
        <name>Ca(2+)</name>
        <dbReference type="ChEBI" id="CHEBI:29108"/>
    </ligand>
</feature>
<dbReference type="RefSeq" id="WP_121086291.1">
    <property type="nucleotide sequence ID" value="NZ_RBZU01000004.1"/>
</dbReference>
<feature type="binding site" evidence="13">
    <location>
        <position position="268"/>
    </location>
    <ligand>
        <name>Mg(2+)</name>
        <dbReference type="ChEBI" id="CHEBI:18420"/>
    </ligand>
</feature>
<keyword evidence="6 16" id="KW-0378">Hydrolase</keyword>
<dbReference type="NCBIfam" id="TIGR01266">
    <property type="entry name" value="fum_ac_acetase"/>
    <property type="match status" value="1"/>
</dbReference>
<evidence type="ECO:0000256" key="3">
    <source>
        <dbReference type="ARBA" id="ARBA00004782"/>
    </source>
</evidence>
<keyword evidence="9" id="KW-0828">Tyrosine catabolism</keyword>
<dbReference type="InterPro" id="IPR036462">
    <property type="entry name" value="Fumarylacetoacetase_N_sf"/>
</dbReference>
<evidence type="ECO:0000256" key="6">
    <source>
        <dbReference type="ARBA" id="ARBA00022801"/>
    </source>
</evidence>
<accession>A0A494Y0E6</accession>
<dbReference type="InterPro" id="IPR011234">
    <property type="entry name" value="Fumarylacetoacetase-like_C"/>
</dbReference>
<dbReference type="Gene3D" id="3.90.850.10">
    <property type="entry name" value="Fumarylacetoacetase-like, C-terminal domain"/>
    <property type="match status" value="1"/>
</dbReference>
<name>A0A494Y0E6_9BURK</name>
<protein>
    <recommendedName>
        <fullName evidence="4">fumarylacetoacetase</fullName>
        <ecNumber evidence="4">3.7.1.2</ecNumber>
    </recommendedName>
</protein>
<dbReference type="SUPFAM" id="SSF56529">
    <property type="entry name" value="FAH"/>
    <property type="match status" value="1"/>
</dbReference>
<evidence type="ECO:0000256" key="5">
    <source>
        <dbReference type="ARBA" id="ARBA00022723"/>
    </source>
</evidence>
<dbReference type="Pfam" id="PF01557">
    <property type="entry name" value="FAA_hydrolase"/>
    <property type="match status" value="1"/>
</dbReference>
<dbReference type="GO" id="GO:0004334">
    <property type="term" value="F:fumarylacetoacetase activity"/>
    <property type="evidence" value="ECO:0007669"/>
    <property type="project" value="UniProtKB-EC"/>
</dbReference>
<dbReference type="UniPathway" id="UPA00139">
    <property type="reaction ID" value="UER00341"/>
</dbReference>
<feature type="active site" description="Proton acceptor" evidence="11">
    <location>
        <position position="149"/>
    </location>
</feature>
<gene>
    <name evidence="16" type="primary">fahA</name>
    <name evidence="16" type="ORF">D7S86_10865</name>
</gene>
<feature type="binding site" evidence="13">
    <location>
        <position position="248"/>
    </location>
    <ligand>
        <name>Ca(2+)</name>
        <dbReference type="ChEBI" id="CHEBI:29108"/>
    </ligand>
</feature>
<comment type="pathway">
    <text evidence="3">Amino-acid degradation; L-phenylalanine degradation; acetoacetate and fumarate from L-phenylalanine: step 6/6.</text>
</comment>
<feature type="domain" description="Fumarylacetoacetase-like C-terminal" evidence="14">
    <location>
        <begin position="142"/>
        <end position="437"/>
    </location>
</feature>
<evidence type="ECO:0000256" key="4">
    <source>
        <dbReference type="ARBA" id="ARBA00012094"/>
    </source>
</evidence>
<proteinExistence type="predicted"/>